<keyword evidence="10" id="KW-0238">DNA-binding</keyword>
<dbReference type="HAMAP" id="MF_00942">
    <property type="entry name" value="Nth"/>
    <property type="match status" value="1"/>
</dbReference>
<keyword evidence="2" id="KW-0004">4Fe-4S</keyword>
<dbReference type="GO" id="GO:0019104">
    <property type="term" value="F:DNA N-glycosylase activity"/>
    <property type="evidence" value="ECO:0007669"/>
    <property type="project" value="UniProtKB-UniRule"/>
</dbReference>
<dbReference type="FunFam" id="1.10.340.30:FF:000001">
    <property type="entry name" value="Endonuclease III"/>
    <property type="match status" value="1"/>
</dbReference>
<dbReference type="PANTHER" id="PTHR10359:SF18">
    <property type="entry name" value="ENDONUCLEASE III"/>
    <property type="match status" value="1"/>
</dbReference>
<dbReference type="Pfam" id="PF00730">
    <property type="entry name" value="HhH-GPD"/>
    <property type="match status" value="1"/>
</dbReference>
<evidence type="ECO:0000256" key="5">
    <source>
        <dbReference type="ARBA" id="ARBA00022801"/>
    </source>
</evidence>
<evidence type="ECO:0000256" key="6">
    <source>
        <dbReference type="ARBA" id="ARBA00023004"/>
    </source>
</evidence>
<dbReference type="InterPro" id="IPR003583">
    <property type="entry name" value="Hlx-hairpin-Hlx_DNA-bd_motif"/>
</dbReference>
<comment type="cofactor">
    <cofactor evidence="10">
        <name>[4Fe-4S] cluster</name>
        <dbReference type="ChEBI" id="CHEBI:49883"/>
    </cofactor>
    <text evidence="10">Binds 1 [4Fe-4S] cluster.</text>
</comment>
<evidence type="ECO:0000256" key="4">
    <source>
        <dbReference type="ARBA" id="ARBA00022763"/>
    </source>
</evidence>
<keyword evidence="10" id="KW-0456">Lyase</keyword>
<dbReference type="Pfam" id="PF00633">
    <property type="entry name" value="HHH"/>
    <property type="match status" value="1"/>
</dbReference>
<evidence type="ECO:0000313" key="13">
    <source>
        <dbReference type="EMBL" id="OGY35435.1"/>
    </source>
</evidence>
<dbReference type="InterPro" id="IPR011257">
    <property type="entry name" value="DNA_glycosylase"/>
</dbReference>
<dbReference type="PROSITE" id="PS01155">
    <property type="entry name" value="ENDONUCLEASE_III_2"/>
    <property type="match status" value="1"/>
</dbReference>
<comment type="caution">
    <text evidence="13">The sequence shown here is derived from an EMBL/GenBank/DDBJ whole genome shotgun (WGS) entry which is preliminary data.</text>
</comment>
<keyword evidence="7" id="KW-0411">Iron-sulfur</keyword>
<comment type="function">
    <text evidence="10">DNA repair enzyme that has both DNA N-glycosylase activity and AP-lyase activity. The DNA N-glycosylase activity releases various damaged pyrimidines from DNA by cleaving the N-glycosidic bond, leaving an AP (apurinic/apyrimidinic) site. The AP-lyase activity cleaves the phosphodiester bond 3' to the AP site by a beta-elimination, leaving a 3'-terminal unsaturated sugar and a product with a terminal 5'-phosphate.</text>
</comment>
<keyword evidence="6" id="KW-0408">Iron</keyword>
<dbReference type="GO" id="GO:0051539">
    <property type="term" value="F:4 iron, 4 sulfur cluster binding"/>
    <property type="evidence" value="ECO:0007669"/>
    <property type="project" value="UniProtKB-KW"/>
</dbReference>
<evidence type="ECO:0000256" key="8">
    <source>
        <dbReference type="ARBA" id="ARBA00023204"/>
    </source>
</evidence>
<dbReference type="InterPro" id="IPR004036">
    <property type="entry name" value="Endonuclease-III-like_CS2"/>
</dbReference>
<dbReference type="SMART" id="SM00278">
    <property type="entry name" value="HhH1"/>
    <property type="match status" value="1"/>
</dbReference>
<evidence type="ECO:0000313" key="14">
    <source>
        <dbReference type="Proteomes" id="UP000177941"/>
    </source>
</evidence>
<keyword evidence="13" id="KW-0255">Endonuclease</keyword>
<dbReference type="InterPro" id="IPR003265">
    <property type="entry name" value="HhH-GPD_domain"/>
</dbReference>
<dbReference type="Proteomes" id="UP000177941">
    <property type="component" value="Unassembled WGS sequence"/>
</dbReference>
<organism evidence="13 14">
    <name type="scientific">Candidatus Andersenbacteria bacterium RIFCSPHIGHO2_12_FULL_45_11b</name>
    <dbReference type="NCBI Taxonomy" id="1797282"/>
    <lineage>
        <taxon>Bacteria</taxon>
        <taxon>Candidatus Anderseniibacteriota</taxon>
    </lineage>
</organism>
<sequence length="218" mass="25116">MSKKYPIKERKRRAQIIHTELEKLFPGNLATPLDYNTEFQLLVAVILSAQCTDERVNIVTKKLFKKYKTVQDFADADIHELEQAIFSTGFYRSKAKAIKTSANIIAKKYRGKLPSTMQELLQLPGVGRKTANVILGHIFDTVEGIAVDTHVKRLAKKFALTQETDPNKIEKELCKLLPKKDWWNFSYRLKAYGRTYSKAHQKDRNDDPISKKLLSFRA</sequence>
<evidence type="ECO:0000256" key="9">
    <source>
        <dbReference type="ARBA" id="ARBA00023295"/>
    </source>
</evidence>
<dbReference type="InterPro" id="IPR005759">
    <property type="entry name" value="Nth"/>
</dbReference>
<accession>A0A1G1X5X6</accession>
<dbReference type="InterPro" id="IPR023170">
    <property type="entry name" value="HhH_base_excis_C"/>
</dbReference>
<dbReference type="SUPFAM" id="SSF48150">
    <property type="entry name" value="DNA-glycosylase"/>
    <property type="match status" value="1"/>
</dbReference>
<dbReference type="AlphaFoldDB" id="A0A1G1X5X6"/>
<dbReference type="GO" id="GO:0006285">
    <property type="term" value="P:base-excision repair, AP site formation"/>
    <property type="evidence" value="ECO:0007669"/>
    <property type="project" value="TreeGrafter"/>
</dbReference>
<evidence type="ECO:0000259" key="11">
    <source>
        <dbReference type="SMART" id="SM00278"/>
    </source>
</evidence>
<evidence type="ECO:0000256" key="10">
    <source>
        <dbReference type="HAMAP-Rule" id="MF_00942"/>
    </source>
</evidence>
<dbReference type="CDD" id="cd00056">
    <property type="entry name" value="ENDO3c"/>
    <property type="match status" value="1"/>
</dbReference>
<dbReference type="EMBL" id="MHHS01000050">
    <property type="protein sequence ID" value="OGY35435.1"/>
    <property type="molecule type" value="Genomic_DNA"/>
</dbReference>
<dbReference type="PANTHER" id="PTHR10359">
    <property type="entry name" value="A/G-SPECIFIC ADENINE GLYCOSYLASE/ENDONUCLEASE III"/>
    <property type="match status" value="1"/>
</dbReference>
<keyword evidence="3" id="KW-0479">Metal-binding</keyword>
<keyword evidence="5 10" id="KW-0378">Hydrolase</keyword>
<name>A0A1G1X5X6_9BACT</name>
<dbReference type="Gene3D" id="1.10.340.30">
    <property type="entry name" value="Hypothetical protein, domain 2"/>
    <property type="match status" value="1"/>
</dbReference>
<proteinExistence type="inferred from homology"/>
<evidence type="ECO:0000259" key="12">
    <source>
        <dbReference type="SMART" id="SM00478"/>
    </source>
</evidence>
<keyword evidence="4 10" id="KW-0227">DNA damage</keyword>
<keyword evidence="13" id="KW-0540">Nuclease</keyword>
<comment type="similarity">
    <text evidence="1 10">Belongs to the Nth/MutY family.</text>
</comment>
<dbReference type="GO" id="GO:0003677">
    <property type="term" value="F:DNA binding"/>
    <property type="evidence" value="ECO:0007669"/>
    <property type="project" value="UniProtKB-UniRule"/>
</dbReference>
<dbReference type="EC" id="4.2.99.18" evidence="10"/>
<evidence type="ECO:0000256" key="2">
    <source>
        <dbReference type="ARBA" id="ARBA00022485"/>
    </source>
</evidence>
<comment type="catalytic activity">
    <reaction evidence="10">
        <text>2'-deoxyribonucleotide-(2'-deoxyribose 5'-phosphate)-2'-deoxyribonucleotide-DNA = a 3'-end 2'-deoxyribonucleotide-(2,3-dehydro-2,3-deoxyribose 5'-phosphate)-DNA + a 5'-end 5'-phospho-2'-deoxyribonucleoside-DNA + H(+)</text>
        <dbReference type="Rhea" id="RHEA:66592"/>
        <dbReference type="Rhea" id="RHEA-COMP:13180"/>
        <dbReference type="Rhea" id="RHEA-COMP:16897"/>
        <dbReference type="Rhea" id="RHEA-COMP:17067"/>
        <dbReference type="ChEBI" id="CHEBI:15378"/>
        <dbReference type="ChEBI" id="CHEBI:136412"/>
        <dbReference type="ChEBI" id="CHEBI:157695"/>
        <dbReference type="ChEBI" id="CHEBI:167181"/>
        <dbReference type="EC" id="4.2.99.18"/>
    </reaction>
</comment>
<protein>
    <recommendedName>
        <fullName evidence="10">Endonuclease III</fullName>
        <ecNumber evidence="10">4.2.99.18</ecNumber>
    </recommendedName>
    <alternativeName>
        <fullName evidence="10">DNA-(apurinic or apyrimidinic site) lyase</fullName>
    </alternativeName>
</protein>
<dbReference type="GO" id="GO:0140078">
    <property type="term" value="F:class I DNA-(apurinic or apyrimidinic site) endonuclease activity"/>
    <property type="evidence" value="ECO:0007669"/>
    <property type="project" value="UniProtKB-EC"/>
</dbReference>
<dbReference type="GO" id="GO:0046872">
    <property type="term" value="F:metal ion binding"/>
    <property type="evidence" value="ECO:0007669"/>
    <property type="project" value="UniProtKB-KW"/>
</dbReference>
<comment type="caution">
    <text evidence="10">Lacks conserved residue(s) required for the propagation of feature annotation.</text>
</comment>
<reference evidence="13 14" key="1">
    <citation type="journal article" date="2016" name="Nat. Commun.">
        <title>Thousands of microbial genomes shed light on interconnected biogeochemical processes in an aquifer system.</title>
        <authorList>
            <person name="Anantharaman K."/>
            <person name="Brown C.T."/>
            <person name="Hug L.A."/>
            <person name="Sharon I."/>
            <person name="Castelle C.J."/>
            <person name="Probst A.J."/>
            <person name="Thomas B.C."/>
            <person name="Singh A."/>
            <person name="Wilkins M.J."/>
            <person name="Karaoz U."/>
            <person name="Brodie E.L."/>
            <person name="Williams K.H."/>
            <person name="Hubbard S.S."/>
            <person name="Banfield J.F."/>
        </authorList>
    </citation>
    <scope>NUCLEOTIDE SEQUENCE [LARGE SCALE GENOMIC DNA]</scope>
</reference>
<evidence type="ECO:0000256" key="1">
    <source>
        <dbReference type="ARBA" id="ARBA00008343"/>
    </source>
</evidence>
<feature type="domain" description="Helix-hairpin-helix DNA-binding motif class 1" evidence="11">
    <location>
        <begin position="118"/>
        <end position="137"/>
    </location>
</feature>
<dbReference type="InterPro" id="IPR000445">
    <property type="entry name" value="HhH_motif"/>
</dbReference>
<evidence type="ECO:0000256" key="3">
    <source>
        <dbReference type="ARBA" id="ARBA00022723"/>
    </source>
</evidence>
<dbReference type="Gene3D" id="1.10.1670.10">
    <property type="entry name" value="Helix-hairpin-Helix base-excision DNA repair enzymes (C-terminal)"/>
    <property type="match status" value="1"/>
</dbReference>
<dbReference type="SMART" id="SM00478">
    <property type="entry name" value="ENDO3c"/>
    <property type="match status" value="1"/>
</dbReference>
<dbReference type="PIRSF" id="PIRSF001435">
    <property type="entry name" value="Nth"/>
    <property type="match status" value="1"/>
</dbReference>
<keyword evidence="8 10" id="KW-0234">DNA repair</keyword>
<gene>
    <name evidence="10" type="primary">nth</name>
    <name evidence="13" type="ORF">A3E36_01930</name>
</gene>
<evidence type="ECO:0000256" key="7">
    <source>
        <dbReference type="ARBA" id="ARBA00023014"/>
    </source>
</evidence>
<feature type="domain" description="HhH-GPD" evidence="12">
    <location>
        <begin position="47"/>
        <end position="195"/>
    </location>
</feature>
<dbReference type="NCBIfam" id="TIGR01083">
    <property type="entry name" value="nth"/>
    <property type="match status" value="1"/>
</dbReference>
<keyword evidence="9 10" id="KW-0326">Glycosidase</keyword>